<reference evidence="2 3" key="1">
    <citation type="submission" date="2016-05" db="EMBL/GenBank/DDBJ databases">
        <title>Comparative analysis of secretome profiles of manganese(II)-oxidizing ascomycete fungi.</title>
        <authorList>
            <consortium name="DOE Joint Genome Institute"/>
            <person name="Zeiner C.A."/>
            <person name="Purvine S.O."/>
            <person name="Zink E.M."/>
            <person name="Wu S."/>
            <person name="Pasa-Tolic L."/>
            <person name="Chaput D.L."/>
            <person name="Haridas S."/>
            <person name="Grigoriev I.V."/>
            <person name="Santelli C.M."/>
            <person name="Hansel C.M."/>
        </authorList>
    </citation>
    <scope>NUCLEOTIDE SEQUENCE [LARGE SCALE GENOMIC DNA]</scope>
    <source>
        <strain evidence="2 3">SRC1lrK2f</strain>
    </source>
</reference>
<dbReference type="AlphaFoldDB" id="A0A177D6D6"/>
<dbReference type="EMBL" id="KV441494">
    <property type="protein sequence ID" value="OAG15264.1"/>
    <property type="molecule type" value="Genomic_DNA"/>
</dbReference>
<evidence type="ECO:0000313" key="3">
    <source>
        <dbReference type="Proteomes" id="UP000077248"/>
    </source>
</evidence>
<evidence type="ECO:0000313" key="2">
    <source>
        <dbReference type="EMBL" id="OAG15264.1"/>
    </source>
</evidence>
<proteinExistence type="predicted"/>
<name>A0A177D6D6_ALTAL</name>
<accession>A0A177D6D6</accession>
<organism evidence="2 3">
    <name type="scientific">Alternaria alternata</name>
    <name type="common">Alternaria rot fungus</name>
    <name type="synonym">Torula alternata</name>
    <dbReference type="NCBI Taxonomy" id="5599"/>
    <lineage>
        <taxon>Eukaryota</taxon>
        <taxon>Fungi</taxon>
        <taxon>Dikarya</taxon>
        <taxon>Ascomycota</taxon>
        <taxon>Pezizomycotina</taxon>
        <taxon>Dothideomycetes</taxon>
        <taxon>Pleosporomycetidae</taxon>
        <taxon>Pleosporales</taxon>
        <taxon>Pleosporineae</taxon>
        <taxon>Pleosporaceae</taxon>
        <taxon>Alternaria</taxon>
        <taxon>Alternaria sect. Alternaria</taxon>
        <taxon>Alternaria alternata complex</taxon>
    </lineage>
</organism>
<feature type="region of interest" description="Disordered" evidence="1">
    <location>
        <begin position="34"/>
        <end position="54"/>
    </location>
</feature>
<keyword evidence="3" id="KW-1185">Reference proteome</keyword>
<gene>
    <name evidence="2" type="ORF">CC77DRAFT_455932</name>
</gene>
<dbReference type="VEuPathDB" id="FungiDB:CC77DRAFT_455932"/>
<dbReference type="GeneID" id="29117363"/>
<dbReference type="RefSeq" id="XP_018380685.1">
    <property type="nucleotide sequence ID" value="XM_018531769.1"/>
</dbReference>
<sequence>MQVHASLAPAARQDTRPTRVKVWIATDPVNLPIKRASGDGARSRRQGHPRLPSGLNSCLLVESEPDKTHTTRLVLQRNKMRTGVARRHCAVRLHSLLGQVICSVHAAECWQGVANPRQRASLELSAHVQRLTALTQRELMPISPREVRPPSFSITVDATCAESLATHPHLSPPARAHRLVLSFRARKNRTVPAAKSKIYPVEPKAEPVLLLRA</sequence>
<dbReference type="KEGG" id="aalt:CC77DRAFT_455932"/>
<protein>
    <submittedName>
        <fullName evidence="2">Uncharacterized protein</fullName>
    </submittedName>
</protein>
<evidence type="ECO:0000256" key="1">
    <source>
        <dbReference type="SAM" id="MobiDB-lite"/>
    </source>
</evidence>
<dbReference type="Proteomes" id="UP000077248">
    <property type="component" value="Unassembled WGS sequence"/>
</dbReference>